<dbReference type="InterPro" id="IPR023214">
    <property type="entry name" value="HAD_sf"/>
</dbReference>
<protein>
    <submittedName>
        <fullName evidence="1">Hydrolase</fullName>
    </submittedName>
</protein>
<dbReference type="Proteomes" id="UP001307608">
    <property type="component" value="Chromosome"/>
</dbReference>
<dbReference type="InterPro" id="IPR036412">
    <property type="entry name" value="HAD-like_sf"/>
</dbReference>
<dbReference type="Pfam" id="PF13419">
    <property type="entry name" value="HAD_2"/>
    <property type="match status" value="1"/>
</dbReference>
<dbReference type="PANTHER" id="PTHR43434:SF24">
    <property type="entry name" value="HYDROLASE-RELATED"/>
    <property type="match status" value="1"/>
</dbReference>
<gene>
    <name evidence="1" type="ORF">MACH16_16300</name>
</gene>
<keyword evidence="2" id="KW-1185">Reference proteome</keyword>
<dbReference type="NCBIfam" id="TIGR01509">
    <property type="entry name" value="HAD-SF-IA-v3"/>
    <property type="match status" value="1"/>
</dbReference>
<dbReference type="SFLD" id="SFLDG01135">
    <property type="entry name" value="C1.5.6:_HAD__Beta-PGM__Phospha"/>
    <property type="match status" value="1"/>
</dbReference>
<keyword evidence="1" id="KW-0378">Hydrolase</keyword>
<organism evidence="1 2">
    <name type="scientific">Marinomonas pontica</name>
    <dbReference type="NCBI Taxonomy" id="264739"/>
    <lineage>
        <taxon>Bacteria</taxon>
        <taxon>Pseudomonadati</taxon>
        <taxon>Pseudomonadota</taxon>
        <taxon>Gammaproteobacteria</taxon>
        <taxon>Oceanospirillales</taxon>
        <taxon>Oceanospirillaceae</taxon>
        <taxon>Marinomonas</taxon>
    </lineage>
</organism>
<dbReference type="SUPFAM" id="SSF56784">
    <property type="entry name" value="HAD-like"/>
    <property type="match status" value="1"/>
</dbReference>
<accession>A0ABM8FF38</accession>
<dbReference type="GO" id="GO:0016787">
    <property type="term" value="F:hydrolase activity"/>
    <property type="evidence" value="ECO:0007669"/>
    <property type="project" value="UniProtKB-KW"/>
</dbReference>
<proteinExistence type="predicted"/>
<dbReference type="PANTHER" id="PTHR43434">
    <property type="entry name" value="PHOSPHOGLYCOLATE PHOSPHATASE"/>
    <property type="match status" value="1"/>
</dbReference>
<dbReference type="InterPro" id="IPR006439">
    <property type="entry name" value="HAD-SF_hydro_IA"/>
</dbReference>
<sequence length="214" mass="23549">MVKLVIFDWDGTLFDSIDKICESMLQAGRLANAPARQKEDIKNIIGLSLDKAVSVVWPELKSAHQNNLIEHYKRIYVAADQAPPSAYAGVLAVLDQLKVAGIQLAVATGKSRRGLDRVMALTKTENYFVATRCADEALSKPHPLMLEQLLNELDTLPENAIMIGDTEYDLEMATNAGMKSVGVTYGAHHEDRLKACKPHAIIDHFTQLPTILGL</sequence>
<name>A0ABM8FF38_9GAMM</name>
<dbReference type="Gene3D" id="3.40.50.1000">
    <property type="entry name" value="HAD superfamily/HAD-like"/>
    <property type="match status" value="1"/>
</dbReference>
<dbReference type="Gene3D" id="1.10.150.240">
    <property type="entry name" value="Putative phosphatase, domain 2"/>
    <property type="match status" value="1"/>
</dbReference>
<dbReference type="InterPro" id="IPR041492">
    <property type="entry name" value="HAD_2"/>
</dbReference>
<dbReference type="InterPro" id="IPR050155">
    <property type="entry name" value="HAD-like_hydrolase_sf"/>
</dbReference>
<evidence type="ECO:0000313" key="1">
    <source>
        <dbReference type="EMBL" id="BDX02882.1"/>
    </source>
</evidence>
<dbReference type="SFLD" id="SFLDG01129">
    <property type="entry name" value="C1.5:_HAD__Beta-PGM__Phosphata"/>
    <property type="match status" value="1"/>
</dbReference>
<evidence type="ECO:0000313" key="2">
    <source>
        <dbReference type="Proteomes" id="UP001307608"/>
    </source>
</evidence>
<dbReference type="InterPro" id="IPR023198">
    <property type="entry name" value="PGP-like_dom2"/>
</dbReference>
<dbReference type="EMBL" id="AP027271">
    <property type="protein sequence ID" value="BDX02882.1"/>
    <property type="molecule type" value="Genomic_DNA"/>
</dbReference>
<dbReference type="SFLD" id="SFLDS00003">
    <property type="entry name" value="Haloacid_Dehalogenase"/>
    <property type="match status" value="1"/>
</dbReference>
<dbReference type="RefSeq" id="WP_338266949.1">
    <property type="nucleotide sequence ID" value="NZ_AP027271.1"/>
</dbReference>
<dbReference type="NCBIfam" id="TIGR01549">
    <property type="entry name" value="HAD-SF-IA-v1"/>
    <property type="match status" value="1"/>
</dbReference>
<reference evidence="1 2" key="1">
    <citation type="submission" date="2023-01" db="EMBL/GenBank/DDBJ databases">
        <title>Complete genome sequence of Marinomonas pontica strain 200518_36.</title>
        <authorList>
            <person name="Ueki S."/>
            <person name="Gajardo G."/>
            <person name="Maruyama F."/>
        </authorList>
    </citation>
    <scope>NUCLEOTIDE SEQUENCE [LARGE SCALE GENOMIC DNA]</scope>
    <source>
        <strain evidence="1 2">200518_36</strain>
    </source>
</reference>